<dbReference type="Proteomes" id="UP000255234">
    <property type="component" value="Unassembled WGS sequence"/>
</dbReference>
<dbReference type="NCBIfam" id="TIGR00589">
    <property type="entry name" value="ogt"/>
    <property type="match status" value="1"/>
</dbReference>
<dbReference type="Pfam" id="PF01035">
    <property type="entry name" value="DNA_binding_1"/>
    <property type="match status" value="1"/>
</dbReference>
<evidence type="ECO:0000256" key="4">
    <source>
        <dbReference type="ARBA" id="ARBA00022603"/>
    </source>
</evidence>
<dbReference type="RefSeq" id="WP_115152041.1">
    <property type="nucleotide sequence ID" value="NZ_UGPP01000001.1"/>
</dbReference>
<comment type="similarity">
    <text evidence="2 9">Belongs to the MGMT family.</text>
</comment>
<dbReference type="PANTHER" id="PTHR10815:SF5">
    <property type="entry name" value="METHYLATED-DNA--PROTEIN-CYSTEINE METHYLTRANSFERASE"/>
    <property type="match status" value="1"/>
</dbReference>
<dbReference type="Pfam" id="PF02870">
    <property type="entry name" value="Methyltransf_1N"/>
    <property type="match status" value="1"/>
</dbReference>
<sequence length="154" mass="17642">MFYFCKYQFENISLYLVATETHLINIQFTQPQKALLQTTELLSMATIQLDEYFQGKRTTFSLPFKLTGTPFQLAVWKELQNIPYGQTTSYKEIAQKINKPKAYRAVGMANNKNPLPIIIPCHRVIGSNGKLIGYAGGLKLKNYLLELEQSHTNF</sequence>
<dbReference type="InterPro" id="IPR036631">
    <property type="entry name" value="MGMT_N_sf"/>
</dbReference>
<comment type="catalytic activity">
    <reaction evidence="1 9">
        <text>a 4-O-methyl-thymidine in DNA + L-cysteinyl-[protein] = a thymidine in DNA + S-methyl-L-cysteinyl-[protein]</text>
        <dbReference type="Rhea" id="RHEA:53428"/>
        <dbReference type="Rhea" id="RHEA-COMP:10131"/>
        <dbReference type="Rhea" id="RHEA-COMP:10132"/>
        <dbReference type="Rhea" id="RHEA-COMP:13555"/>
        <dbReference type="Rhea" id="RHEA-COMP:13556"/>
        <dbReference type="ChEBI" id="CHEBI:29950"/>
        <dbReference type="ChEBI" id="CHEBI:82612"/>
        <dbReference type="ChEBI" id="CHEBI:137386"/>
        <dbReference type="ChEBI" id="CHEBI:137387"/>
        <dbReference type="EC" id="2.1.1.63"/>
    </reaction>
</comment>
<comment type="catalytic activity">
    <reaction evidence="8 9">
        <text>a 6-O-methyl-2'-deoxyguanosine in DNA + L-cysteinyl-[protein] = S-methyl-L-cysteinyl-[protein] + a 2'-deoxyguanosine in DNA</text>
        <dbReference type="Rhea" id="RHEA:24000"/>
        <dbReference type="Rhea" id="RHEA-COMP:10131"/>
        <dbReference type="Rhea" id="RHEA-COMP:10132"/>
        <dbReference type="Rhea" id="RHEA-COMP:11367"/>
        <dbReference type="Rhea" id="RHEA-COMP:11368"/>
        <dbReference type="ChEBI" id="CHEBI:29950"/>
        <dbReference type="ChEBI" id="CHEBI:82612"/>
        <dbReference type="ChEBI" id="CHEBI:85445"/>
        <dbReference type="ChEBI" id="CHEBI:85448"/>
        <dbReference type="EC" id="2.1.1.63"/>
    </reaction>
</comment>
<feature type="domain" description="Methylated-DNA-[protein]-cysteine S-methyltransferase DNA binding" evidence="10">
    <location>
        <begin position="70"/>
        <end position="149"/>
    </location>
</feature>
<dbReference type="SUPFAM" id="SSF46767">
    <property type="entry name" value="Methylated DNA-protein cysteine methyltransferase, C-terminal domain"/>
    <property type="match status" value="1"/>
</dbReference>
<evidence type="ECO:0000256" key="2">
    <source>
        <dbReference type="ARBA" id="ARBA00008711"/>
    </source>
</evidence>
<dbReference type="Gene3D" id="3.30.160.70">
    <property type="entry name" value="Methylated DNA-protein cysteine methyltransferase domain"/>
    <property type="match status" value="1"/>
</dbReference>
<dbReference type="SUPFAM" id="SSF53155">
    <property type="entry name" value="Methylated DNA-protein cysteine methyltransferase domain"/>
    <property type="match status" value="1"/>
</dbReference>
<dbReference type="EMBL" id="UGPP01000001">
    <property type="protein sequence ID" value="STY71884.1"/>
    <property type="molecule type" value="Genomic_DNA"/>
</dbReference>
<dbReference type="InterPro" id="IPR036217">
    <property type="entry name" value="MethylDNA_cys_MeTrfase_DNAb"/>
</dbReference>
<dbReference type="GO" id="GO:0005737">
    <property type="term" value="C:cytoplasm"/>
    <property type="evidence" value="ECO:0007669"/>
    <property type="project" value="UniProtKB-SubCell"/>
</dbReference>
<gene>
    <name evidence="12" type="primary">adaB</name>
    <name evidence="12" type="ORF">NCTC10571_02061</name>
</gene>
<dbReference type="AlphaFoldDB" id="A0A378NU46"/>
<feature type="active site" description="Nucleophile; methyl group acceptor" evidence="9">
    <location>
        <position position="121"/>
    </location>
</feature>
<dbReference type="InterPro" id="IPR001497">
    <property type="entry name" value="MethylDNA_cys_MeTrfase_AS"/>
</dbReference>
<keyword evidence="7 9" id="KW-0234">DNA repair</keyword>
<dbReference type="PROSITE" id="PS00374">
    <property type="entry name" value="MGMT"/>
    <property type="match status" value="1"/>
</dbReference>
<comment type="subcellular location">
    <subcellularLocation>
        <location evidence="9">Cytoplasm</location>
    </subcellularLocation>
</comment>
<feature type="domain" description="Methylguanine DNA methyltransferase ribonuclease-like" evidence="11">
    <location>
        <begin position="13"/>
        <end position="66"/>
    </location>
</feature>
<proteinExistence type="inferred from homology"/>
<dbReference type="CDD" id="cd06445">
    <property type="entry name" value="ATase"/>
    <property type="match status" value="1"/>
</dbReference>
<dbReference type="GO" id="GO:0006307">
    <property type="term" value="P:DNA alkylation repair"/>
    <property type="evidence" value="ECO:0007669"/>
    <property type="project" value="UniProtKB-UniRule"/>
</dbReference>
<evidence type="ECO:0000256" key="8">
    <source>
        <dbReference type="ARBA" id="ARBA00049348"/>
    </source>
</evidence>
<evidence type="ECO:0000259" key="11">
    <source>
        <dbReference type="Pfam" id="PF02870"/>
    </source>
</evidence>
<dbReference type="InterPro" id="IPR014048">
    <property type="entry name" value="MethylDNA_cys_MeTrfase_DNA-bd"/>
</dbReference>
<dbReference type="InterPro" id="IPR036388">
    <property type="entry name" value="WH-like_DNA-bd_sf"/>
</dbReference>
<keyword evidence="6 9" id="KW-0227">DNA damage</keyword>
<comment type="function">
    <text evidence="9">Involved in the cellular defense against the biological effects of O6-methylguanine (O6-MeG) and O4-methylthymine (O4-MeT) in DNA. Repairs the methylated nucleobase in DNA by stoichiometrically transferring the methyl group to a cysteine residue in the enzyme. This is a suicide reaction: the enzyme is irreversibly inactivated.</text>
</comment>
<dbReference type="EC" id="2.1.1.63" evidence="9"/>
<evidence type="ECO:0000256" key="6">
    <source>
        <dbReference type="ARBA" id="ARBA00022763"/>
    </source>
</evidence>
<dbReference type="GO" id="GO:0003908">
    <property type="term" value="F:methylated-DNA-[protein]-cysteine S-methyltransferase activity"/>
    <property type="evidence" value="ECO:0007669"/>
    <property type="project" value="UniProtKB-UniRule"/>
</dbReference>
<dbReference type="InterPro" id="IPR008332">
    <property type="entry name" value="MethylG_MeTrfase_N"/>
</dbReference>
<evidence type="ECO:0000256" key="7">
    <source>
        <dbReference type="ARBA" id="ARBA00023204"/>
    </source>
</evidence>
<keyword evidence="4 9" id="KW-0489">Methyltransferase</keyword>
<dbReference type="GO" id="GO:0032259">
    <property type="term" value="P:methylation"/>
    <property type="evidence" value="ECO:0007669"/>
    <property type="project" value="UniProtKB-KW"/>
</dbReference>
<evidence type="ECO:0000256" key="5">
    <source>
        <dbReference type="ARBA" id="ARBA00022679"/>
    </source>
</evidence>
<evidence type="ECO:0000256" key="9">
    <source>
        <dbReference type="HAMAP-Rule" id="MF_00772"/>
    </source>
</evidence>
<evidence type="ECO:0000313" key="13">
    <source>
        <dbReference type="Proteomes" id="UP000255234"/>
    </source>
</evidence>
<dbReference type="FunFam" id="1.10.10.10:FF:000214">
    <property type="entry name" value="Methylated-DNA--protein-cysteine methyltransferase"/>
    <property type="match status" value="1"/>
</dbReference>
<comment type="miscellaneous">
    <text evidence="9">This enzyme catalyzes only one turnover and therefore is not strictly catalytic. According to one definition, an enzyme is a biocatalyst that acts repeatedly and over many reaction cycles.</text>
</comment>
<evidence type="ECO:0000313" key="12">
    <source>
        <dbReference type="EMBL" id="STY71884.1"/>
    </source>
</evidence>
<organism evidence="12 13">
    <name type="scientific">Megamonas hypermegale</name>
    <dbReference type="NCBI Taxonomy" id="158847"/>
    <lineage>
        <taxon>Bacteria</taxon>
        <taxon>Bacillati</taxon>
        <taxon>Bacillota</taxon>
        <taxon>Negativicutes</taxon>
        <taxon>Selenomonadales</taxon>
        <taxon>Selenomonadaceae</taxon>
        <taxon>Megamonas</taxon>
    </lineage>
</organism>
<name>A0A378NU46_9FIRM</name>
<accession>A0A378NU46</accession>
<keyword evidence="3 9" id="KW-0963">Cytoplasm</keyword>
<evidence type="ECO:0000256" key="3">
    <source>
        <dbReference type="ARBA" id="ARBA00022490"/>
    </source>
</evidence>
<dbReference type="HAMAP" id="MF_00772">
    <property type="entry name" value="OGT"/>
    <property type="match status" value="1"/>
</dbReference>
<evidence type="ECO:0000256" key="1">
    <source>
        <dbReference type="ARBA" id="ARBA00001286"/>
    </source>
</evidence>
<reference evidence="12 13" key="1">
    <citation type="submission" date="2018-06" db="EMBL/GenBank/DDBJ databases">
        <authorList>
            <consortium name="Pathogen Informatics"/>
            <person name="Doyle S."/>
        </authorList>
    </citation>
    <scope>NUCLEOTIDE SEQUENCE [LARGE SCALE GENOMIC DNA]</scope>
    <source>
        <strain evidence="12 13">NCTC10571</strain>
    </source>
</reference>
<dbReference type="Gene3D" id="1.10.10.10">
    <property type="entry name" value="Winged helix-like DNA-binding domain superfamily/Winged helix DNA-binding domain"/>
    <property type="match status" value="1"/>
</dbReference>
<protein>
    <recommendedName>
        <fullName evidence="9">Methylated-DNA--protein-cysteine methyltransferase</fullName>
        <ecNumber evidence="9">2.1.1.63</ecNumber>
    </recommendedName>
    <alternativeName>
        <fullName evidence="9">6-O-methylguanine-DNA methyltransferase</fullName>
        <shortName evidence="9">MGMT</shortName>
    </alternativeName>
    <alternativeName>
        <fullName evidence="9">O-6-methylguanine-DNA-alkyltransferase</fullName>
    </alternativeName>
</protein>
<dbReference type="InterPro" id="IPR023546">
    <property type="entry name" value="MGMT"/>
</dbReference>
<dbReference type="PANTHER" id="PTHR10815">
    <property type="entry name" value="METHYLATED-DNA--PROTEIN-CYSTEINE METHYLTRANSFERASE"/>
    <property type="match status" value="1"/>
</dbReference>
<keyword evidence="5 9" id="KW-0808">Transferase</keyword>
<evidence type="ECO:0000259" key="10">
    <source>
        <dbReference type="Pfam" id="PF01035"/>
    </source>
</evidence>